<evidence type="ECO:0000256" key="1">
    <source>
        <dbReference type="SAM" id="MobiDB-lite"/>
    </source>
</evidence>
<dbReference type="VEuPathDB" id="FungiDB:MYCTH_2313449"/>
<dbReference type="Pfam" id="PF12273">
    <property type="entry name" value="RCR"/>
    <property type="match status" value="1"/>
</dbReference>
<dbReference type="PANTHER" id="PTHR28187">
    <property type="entry name" value="PROTEIN RCR1-RELATED"/>
    <property type="match status" value="1"/>
</dbReference>
<dbReference type="InterPro" id="IPR020999">
    <property type="entry name" value="Chitin_synth_reg_RCR"/>
</dbReference>
<name>G2Q3N0_THET4</name>
<dbReference type="RefSeq" id="XP_003658831.1">
    <property type="nucleotide sequence ID" value="XM_003658783.1"/>
</dbReference>
<proteinExistence type="predicted"/>
<accession>G2Q3N0</accession>
<sequence>MAPFPEKVAELAKRADGCGPGRYRDFDGDCHYYSTWYHWGRWVFAGLAILLILIIFAALLRNSRRRRRLGRQPLYGTGWMAPAPPPYYPPPPQYSPHDQGVPPPPGGYKYGEGGGYYGGNQPNNGYYGGNQEGIQLQPPQNAYHRATDNDYAPPPGPPPKPAN</sequence>
<dbReference type="AlphaFoldDB" id="G2Q3N0"/>
<feature type="region of interest" description="Disordered" evidence="1">
    <location>
        <begin position="86"/>
        <end position="163"/>
    </location>
</feature>
<keyword evidence="4" id="KW-1185">Reference proteome</keyword>
<evidence type="ECO:0000256" key="2">
    <source>
        <dbReference type="SAM" id="Phobius"/>
    </source>
</evidence>
<dbReference type="OrthoDB" id="3556830at2759"/>
<feature type="compositionally biased region" description="Gly residues" evidence="1">
    <location>
        <begin position="108"/>
        <end position="118"/>
    </location>
</feature>
<dbReference type="HOGENOM" id="CLU_131051_0_0_1"/>
<keyword evidence="2" id="KW-1133">Transmembrane helix</keyword>
<keyword evidence="2" id="KW-0472">Membrane</keyword>
<dbReference type="Proteomes" id="UP000007322">
    <property type="component" value="Chromosome 1"/>
</dbReference>
<reference evidence="3 4" key="1">
    <citation type="journal article" date="2011" name="Nat. Biotechnol.">
        <title>Comparative genomic analysis of the thermophilic biomass-degrading fungi Myceliophthora thermophila and Thielavia terrestris.</title>
        <authorList>
            <person name="Berka R.M."/>
            <person name="Grigoriev I.V."/>
            <person name="Otillar R."/>
            <person name="Salamov A."/>
            <person name="Grimwood J."/>
            <person name="Reid I."/>
            <person name="Ishmael N."/>
            <person name="John T."/>
            <person name="Darmond C."/>
            <person name="Moisan M.-C."/>
            <person name="Henrissat B."/>
            <person name="Coutinho P.M."/>
            <person name="Lombard V."/>
            <person name="Natvig D.O."/>
            <person name="Lindquist E."/>
            <person name="Schmutz J."/>
            <person name="Lucas S."/>
            <person name="Harris P."/>
            <person name="Powlowski J."/>
            <person name="Bellemare A."/>
            <person name="Taylor D."/>
            <person name="Butler G."/>
            <person name="de Vries R.P."/>
            <person name="Allijn I.E."/>
            <person name="van den Brink J."/>
            <person name="Ushinsky S."/>
            <person name="Storms R."/>
            <person name="Powell A.J."/>
            <person name="Paulsen I.T."/>
            <person name="Elbourne L.D.H."/>
            <person name="Baker S.E."/>
            <person name="Magnuson J."/>
            <person name="LaBoissiere S."/>
            <person name="Clutterbuck A.J."/>
            <person name="Martinez D."/>
            <person name="Wogulis M."/>
            <person name="de Leon A.L."/>
            <person name="Rey M.W."/>
            <person name="Tsang A."/>
        </authorList>
    </citation>
    <scope>NUCLEOTIDE SEQUENCE [LARGE SCALE GENOMIC DNA]</scope>
    <source>
        <strain evidence="4">ATCC 42464 / BCRC 31852 / DSM 1799</strain>
    </source>
</reference>
<feature type="compositionally biased region" description="Pro residues" evidence="1">
    <location>
        <begin position="152"/>
        <end position="163"/>
    </location>
</feature>
<keyword evidence="2" id="KW-0812">Transmembrane</keyword>
<gene>
    <name evidence="3" type="ORF">MYCTH_2313449</name>
</gene>
<dbReference type="GeneID" id="11508128"/>
<protein>
    <recommendedName>
        <fullName evidence="5">Chitin synthesis regulation, Congo red resistance, RCR protein</fullName>
    </recommendedName>
</protein>
<dbReference type="EMBL" id="CP003002">
    <property type="protein sequence ID" value="AEO53586.1"/>
    <property type="molecule type" value="Genomic_DNA"/>
</dbReference>
<evidence type="ECO:0008006" key="5">
    <source>
        <dbReference type="Google" id="ProtNLM"/>
    </source>
</evidence>
<organism evidence="3 4">
    <name type="scientific">Thermothelomyces thermophilus (strain ATCC 42464 / BCRC 31852 / DSM 1799)</name>
    <name type="common">Sporotrichum thermophile</name>
    <dbReference type="NCBI Taxonomy" id="573729"/>
    <lineage>
        <taxon>Eukaryota</taxon>
        <taxon>Fungi</taxon>
        <taxon>Dikarya</taxon>
        <taxon>Ascomycota</taxon>
        <taxon>Pezizomycotina</taxon>
        <taxon>Sordariomycetes</taxon>
        <taxon>Sordariomycetidae</taxon>
        <taxon>Sordariales</taxon>
        <taxon>Chaetomiaceae</taxon>
        <taxon>Thermothelomyces</taxon>
    </lineage>
</organism>
<evidence type="ECO:0000313" key="4">
    <source>
        <dbReference type="Proteomes" id="UP000007322"/>
    </source>
</evidence>
<dbReference type="GO" id="GO:0016192">
    <property type="term" value="P:vesicle-mediated transport"/>
    <property type="evidence" value="ECO:0007669"/>
    <property type="project" value="TreeGrafter"/>
</dbReference>
<dbReference type="eggNOG" id="ENOG502S8F1">
    <property type="taxonomic scope" value="Eukaryota"/>
</dbReference>
<evidence type="ECO:0000313" key="3">
    <source>
        <dbReference type="EMBL" id="AEO53586.1"/>
    </source>
</evidence>
<dbReference type="OMA" id="YDWGRWV"/>
<dbReference type="PANTHER" id="PTHR28187:SF1">
    <property type="entry name" value="PROTEIN RCR1-RELATED"/>
    <property type="match status" value="1"/>
</dbReference>
<dbReference type="InParanoid" id="G2Q3N0"/>
<feature type="transmembrane region" description="Helical" evidence="2">
    <location>
        <begin position="42"/>
        <end position="60"/>
    </location>
</feature>
<dbReference type="KEGG" id="mtm:MYCTH_2313449"/>